<evidence type="ECO:0000313" key="3">
    <source>
        <dbReference type="Proteomes" id="UP000749646"/>
    </source>
</evidence>
<evidence type="ECO:0000259" key="1">
    <source>
        <dbReference type="Pfam" id="PF13649"/>
    </source>
</evidence>
<dbReference type="SUPFAM" id="SSF53335">
    <property type="entry name" value="S-adenosyl-L-methionine-dependent methyltransferases"/>
    <property type="match status" value="1"/>
</dbReference>
<name>A0A9P6M1S1_9FUNG</name>
<gene>
    <name evidence="2" type="ORF">BGZ65_010631</name>
</gene>
<dbReference type="AlphaFoldDB" id="A0A9P6M1S1"/>
<sequence length="194" mass="21522">MEMANEFPDANVTGIDLSPVFPTTIIPSNCRFYQHNILHPLPFPDNTFDFVYQRLLIAGLTPEEWIRVVKELERVTVPGGWIELVEVDGHGGNNGPFTAKIWGWVERALMSRGISSLIGQEPGLPKLLEMAGAVNVHQDVLRLPTGEHGGKIGQLLKENEQSFWGAVTPMVIHGAGVDKNEYEEAMEIAEYESS</sequence>
<dbReference type="OrthoDB" id="2013972at2759"/>
<dbReference type="PANTHER" id="PTHR43591">
    <property type="entry name" value="METHYLTRANSFERASE"/>
    <property type="match status" value="1"/>
</dbReference>
<dbReference type="Gene3D" id="3.40.50.150">
    <property type="entry name" value="Vaccinia Virus protein VP39"/>
    <property type="match status" value="1"/>
</dbReference>
<comment type="caution">
    <text evidence="2">The sequence shown here is derived from an EMBL/GenBank/DDBJ whole genome shotgun (WGS) entry which is preliminary data.</text>
</comment>
<dbReference type="InterPro" id="IPR029063">
    <property type="entry name" value="SAM-dependent_MTases_sf"/>
</dbReference>
<dbReference type="EMBL" id="JAAAHW010006413">
    <property type="protein sequence ID" value="KAF9961486.1"/>
    <property type="molecule type" value="Genomic_DNA"/>
</dbReference>
<dbReference type="PANTHER" id="PTHR43591:SF24">
    <property type="entry name" value="2-METHOXY-6-POLYPRENYL-1,4-BENZOQUINOL METHYLASE, MITOCHONDRIAL"/>
    <property type="match status" value="1"/>
</dbReference>
<dbReference type="GO" id="GO:0008168">
    <property type="term" value="F:methyltransferase activity"/>
    <property type="evidence" value="ECO:0007669"/>
    <property type="project" value="TreeGrafter"/>
</dbReference>
<evidence type="ECO:0000313" key="2">
    <source>
        <dbReference type="EMBL" id="KAF9961486.1"/>
    </source>
</evidence>
<protein>
    <recommendedName>
        <fullName evidence="1">Methyltransferase domain-containing protein</fullName>
    </recommendedName>
</protein>
<proteinExistence type="predicted"/>
<dbReference type="InterPro" id="IPR041698">
    <property type="entry name" value="Methyltransf_25"/>
</dbReference>
<feature type="non-terminal residue" evidence="2">
    <location>
        <position position="1"/>
    </location>
</feature>
<keyword evidence="3" id="KW-1185">Reference proteome</keyword>
<feature type="domain" description="Methyltransferase" evidence="1">
    <location>
        <begin position="2"/>
        <end position="80"/>
    </location>
</feature>
<dbReference type="Proteomes" id="UP000749646">
    <property type="component" value="Unassembled WGS sequence"/>
</dbReference>
<reference evidence="2" key="1">
    <citation type="journal article" date="2020" name="Fungal Divers.">
        <title>Resolving the Mortierellaceae phylogeny through synthesis of multi-gene phylogenetics and phylogenomics.</title>
        <authorList>
            <person name="Vandepol N."/>
            <person name="Liber J."/>
            <person name="Desiro A."/>
            <person name="Na H."/>
            <person name="Kennedy M."/>
            <person name="Barry K."/>
            <person name="Grigoriev I.V."/>
            <person name="Miller A.N."/>
            <person name="O'Donnell K."/>
            <person name="Stajich J.E."/>
            <person name="Bonito G."/>
        </authorList>
    </citation>
    <scope>NUCLEOTIDE SEQUENCE</scope>
    <source>
        <strain evidence="2">MES-2147</strain>
    </source>
</reference>
<organism evidence="2 3">
    <name type="scientific">Modicella reniformis</name>
    <dbReference type="NCBI Taxonomy" id="1440133"/>
    <lineage>
        <taxon>Eukaryota</taxon>
        <taxon>Fungi</taxon>
        <taxon>Fungi incertae sedis</taxon>
        <taxon>Mucoromycota</taxon>
        <taxon>Mortierellomycotina</taxon>
        <taxon>Mortierellomycetes</taxon>
        <taxon>Mortierellales</taxon>
        <taxon>Mortierellaceae</taxon>
        <taxon>Modicella</taxon>
    </lineage>
</organism>
<accession>A0A9P6M1S1</accession>
<dbReference type="Pfam" id="PF13649">
    <property type="entry name" value="Methyltransf_25"/>
    <property type="match status" value="1"/>
</dbReference>
<dbReference type="CDD" id="cd02440">
    <property type="entry name" value="AdoMet_MTases"/>
    <property type="match status" value="1"/>
</dbReference>